<comment type="caution">
    <text evidence="7">The sequence shown here is derived from an EMBL/GenBank/DDBJ whole genome shotgun (WGS) entry which is preliminary data.</text>
</comment>
<reference evidence="7 8" key="1">
    <citation type="submission" date="2019-10" db="EMBL/GenBank/DDBJ databases">
        <title>Three novel species isolated from a subtropical stream in China.</title>
        <authorList>
            <person name="Lu H."/>
        </authorList>
    </citation>
    <scope>NUCLEOTIDE SEQUENCE [LARGE SCALE GENOMIC DNA]</scope>
    <source>
        <strain evidence="7 8">FT13W</strain>
    </source>
</reference>
<protein>
    <recommendedName>
        <fullName evidence="6">Dipeptidyl-peptidase</fullName>
        <ecNumber evidence="6">3.4.14.-</ecNumber>
    </recommendedName>
</protein>
<proteinExistence type="inferred from homology"/>
<keyword evidence="4 6" id="KW-0732">Signal</keyword>
<feature type="signal peptide" evidence="6">
    <location>
        <begin position="1"/>
        <end position="25"/>
    </location>
</feature>
<dbReference type="AlphaFoldDB" id="A0A6I1I028"/>
<evidence type="ECO:0000256" key="1">
    <source>
        <dbReference type="ARBA" id="ARBA00010491"/>
    </source>
</evidence>
<keyword evidence="5 6" id="KW-0378">Hydrolase</keyword>
<organism evidence="7 8">
    <name type="scientific">Janthinobacterium violaceinigrum</name>
    <dbReference type="NCBI Taxonomy" id="2654252"/>
    <lineage>
        <taxon>Bacteria</taxon>
        <taxon>Pseudomonadati</taxon>
        <taxon>Pseudomonadota</taxon>
        <taxon>Betaproteobacteria</taxon>
        <taxon>Burkholderiales</taxon>
        <taxon>Oxalobacteraceae</taxon>
        <taxon>Janthinobacterium</taxon>
    </lineage>
</organism>
<evidence type="ECO:0000256" key="6">
    <source>
        <dbReference type="RuleBase" id="RU366067"/>
    </source>
</evidence>
<dbReference type="FunFam" id="2.40.10.10:FF:000102">
    <property type="entry name" value="Dipeptidyl-peptidase 7"/>
    <property type="match status" value="1"/>
</dbReference>
<dbReference type="GO" id="GO:0070009">
    <property type="term" value="F:serine-type aminopeptidase activity"/>
    <property type="evidence" value="ECO:0007669"/>
    <property type="project" value="UniProtKB-UniRule"/>
</dbReference>
<evidence type="ECO:0000256" key="3">
    <source>
        <dbReference type="ARBA" id="ARBA00022670"/>
    </source>
</evidence>
<dbReference type="PANTHER" id="PTHR38469:SF1">
    <property type="entry name" value="PERIPLASMIC PEPTIDASE SUBFAMILY S1B"/>
    <property type="match status" value="1"/>
</dbReference>
<dbReference type="EMBL" id="WFLI01000015">
    <property type="protein sequence ID" value="KAB8064215.1"/>
    <property type="molecule type" value="Genomic_DNA"/>
</dbReference>
<dbReference type="Proteomes" id="UP000468717">
    <property type="component" value="Unassembled WGS sequence"/>
</dbReference>
<dbReference type="GO" id="GO:0043171">
    <property type="term" value="P:peptide catabolic process"/>
    <property type="evidence" value="ECO:0007669"/>
    <property type="project" value="UniProtKB-UniRule"/>
</dbReference>
<dbReference type="PANTHER" id="PTHR38469">
    <property type="entry name" value="PERIPLASMIC PEPTIDASE SUBFAMILY S1B"/>
    <property type="match status" value="1"/>
</dbReference>
<dbReference type="EC" id="3.4.14.-" evidence="6"/>
<dbReference type="Pfam" id="PF10459">
    <property type="entry name" value="Peptidase_S46"/>
    <property type="match status" value="1"/>
</dbReference>
<comment type="similarity">
    <text evidence="1 6">Belongs to the peptidase S46 family.</text>
</comment>
<keyword evidence="8" id="KW-1185">Reference proteome</keyword>
<dbReference type="InterPro" id="IPR019500">
    <property type="entry name" value="Pep_S46"/>
</dbReference>
<evidence type="ECO:0000256" key="2">
    <source>
        <dbReference type="ARBA" id="ARBA00022438"/>
    </source>
</evidence>
<accession>A0A6I1I028</accession>
<dbReference type="SUPFAM" id="SSF50494">
    <property type="entry name" value="Trypsin-like serine proteases"/>
    <property type="match status" value="1"/>
</dbReference>
<keyword evidence="6" id="KW-0720">Serine protease</keyword>
<dbReference type="InterPro" id="IPR043504">
    <property type="entry name" value="Peptidase_S1_PA_chymotrypsin"/>
</dbReference>
<keyword evidence="2 6" id="KW-0031">Aminopeptidase</keyword>
<dbReference type="Gene3D" id="2.40.10.10">
    <property type="entry name" value="Trypsin-like serine proteases"/>
    <property type="match status" value="1"/>
</dbReference>
<sequence>MEGHILFKTIVLPVALMGAFAGAHADEGQWQPHQLPQLKAELKRVGIEIPAEKLADLSKHPMSAIVSLGGCSAAFVSDAGLVVTNHHCAYGAVQRNSTPEHNYITNGFLAKTRAAELPGGPNSLVYVTDKVENVSDRVLKGLTADMSGRARHEAVEKRIKDLIAECETDKMYRCSVPAFHRGLEYYRIRQMMIRDVRLVYAPSDKIGNFGGDIDNYEWPRHTGDYSFLRAYVGKDGRPADPSPDNVPYKSKDFLVVSAEGLKAGDGILLAGYPGRTSRYKLPAEIRFARDTAFPLKVAELQADLAVMADSTNGDAAAAVRYASVVKSINNVLKKTQGLLDGFARKDIAAIKDVQDAEFRAWYAKQPNVSATLLAELDAAIASDMALSEEEFAWSVATNSDLLKSARTIYRLSLERQKADAERESGFQQRDLAFIKARLARLEQSYVNKVDQARFEAGLKRYAQLAAKSHPQGLDALLPAPTAVAALYQQTQLADTAKRLAWLEKDQAAVAQSDDAFMALAIKLQPVETALEERRKEIDGNLERVIPQYMQAVIAWKKSQGKPVYPDANSTLRVTYGTVSPYSPRDGITKGPFTTVEGIVEKVTGKAPFEAPQGLIDAVKEKRYGQFRDPALGTVPVNFLTSADTTGGNSGSAVMNKRGELIGLNFDSTYESITKDWYFDTAITRAIHLDIRYMLWVMKEVDHADNLLQEMTIKYPKPVKAAKK</sequence>
<comment type="function">
    <text evidence="6">Catalyzes the removal of dipeptides from the N-terminus of oligopeptides.</text>
</comment>
<gene>
    <name evidence="7" type="ORF">GCN75_14880</name>
</gene>
<keyword evidence="3 6" id="KW-0645">Protease</keyword>
<evidence type="ECO:0000256" key="5">
    <source>
        <dbReference type="ARBA" id="ARBA00022801"/>
    </source>
</evidence>
<dbReference type="GO" id="GO:0006508">
    <property type="term" value="P:proteolysis"/>
    <property type="evidence" value="ECO:0007669"/>
    <property type="project" value="UniProtKB-KW"/>
</dbReference>
<evidence type="ECO:0000313" key="8">
    <source>
        <dbReference type="Proteomes" id="UP000468717"/>
    </source>
</evidence>
<name>A0A6I1I028_9BURK</name>
<evidence type="ECO:0000313" key="7">
    <source>
        <dbReference type="EMBL" id="KAB8064215.1"/>
    </source>
</evidence>
<feature type="chain" id="PRO_5026371202" description="Dipeptidyl-peptidase" evidence="6">
    <location>
        <begin position="26"/>
        <end position="723"/>
    </location>
</feature>
<dbReference type="InterPro" id="IPR009003">
    <property type="entry name" value="Peptidase_S1_PA"/>
</dbReference>
<dbReference type="GO" id="GO:0008239">
    <property type="term" value="F:dipeptidyl-peptidase activity"/>
    <property type="evidence" value="ECO:0007669"/>
    <property type="project" value="UniProtKB-UniRule"/>
</dbReference>
<evidence type="ECO:0000256" key="4">
    <source>
        <dbReference type="ARBA" id="ARBA00022729"/>
    </source>
</evidence>